<dbReference type="AlphaFoldDB" id="A0A8A0RL07"/>
<organism evidence="1 2">
    <name type="scientific">Koleobacter methoxysyntrophicus</name>
    <dbReference type="NCBI Taxonomy" id="2751313"/>
    <lineage>
        <taxon>Bacteria</taxon>
        <taxon>Bacillati</taxon>
        <taxon>Bacillota</taxon>
        <taxon>Clostridia</taxon>
        <taxon>Koleobacterales</taxon>
        <taxon>Koleobacteraceae</taxon>
        <taxon>Koleobacter</taxon>
    </lineage>
</organism>
<accession>A0A8A0RL07</accession>
<keyword evidence="2" id="KW-1185">Reference proteome</keyword>
<evidence type="ECO:0000313" key="1">
    <source>
        <dbReference type="EMBL" id="QSQ08300.1"/>
    </source>
</evidence>
<proteinExistence type="predicted"/>
<dbReference type="EMBL" id="CP059066">
    <property type="protein sequence ID" value="QSQ08300.1"/>
    <property type="molecule type" value="Genomic_DNA"/>
</dbReference>
<reference evidence="1" key="1">
    <citation type="submission" date="2020-07" db="EMBL/GenBank/DDBJ databases">
        <title>Koleobacter methoxysyntrophicus gen. nov., sp. nov., a novel anaerobic bacterium isolated from deep subsurface oil field and proposal of Koleobacterales ord. nov. in the phylum Firmicutes.</title>
        <authorList>
            <person name="Sakamoto S."/>
            <person name="Tamaki H."/>
        </authorList>
    </citation>
    <scope>NUCLEOTIDE SEQUENCE</scope>
    <source>
        <strain evidence="1">NRmbB1</strain>
    </source>
</reference>
<gene>
    <name evidence="1" type="ORF">H0A61_00620</name>
</gene>
<protein>
    <submittedName>
        <fullName evidence="1">Uncharacterized protein</fullName>
    </submittedName>
</protein>
<sequence>MIENSRIEILNYTTEKIIMSLLGYSKVKLRCATKNKFQKAIMTKR</sequence>
<evidence type="ECO:0000313" key="2">
    <source>
        <dbReference type="Proteomes" id="UP000662904"/>
    </source>
</evidence>
<dbReference type="KEGG" id="kme:H0A61_00620"/>
<name>A0A8A0RL07_9FIRM</name>
<dbReference type="RefSeq" id="WP_206708519.1">
    <property type="nucleotide sequence ID" value="NZ_CP059066.1"/>
</dbReference>
<dbReference type="Proteomes" id="UP000662904">
    <property type="component" value="Chromosome"/>
</dbReference>